<feature type="modified residue" description="N6-(pyridoxal phosphate)lysine" evidence="5">
    <location>
        <position position="59"/>
    </location>
</feature>
<comment type="caution">
    <text evidence="7">The sequence shown here is derived from an EMBL/GenBank/DDBJ whole genome shotgun (WGS) entry which is preliminary data.</text>
</comment>
<proteinExistence type="inferred from homology"/>
<accession>A0A8J3E341</accession>
<dbReference type="Proteomes" id="UP000646365">
    <property type="component" value="Unassembled WGS sequence"/>
</dbReference>
<organism evidence="7 8">
    <name type="scientific">Aliidongia dinghuensis</name>
    <dbReference type="NCBI Taxonomy" id="1867774"/>
    <lineage>
        <taxon>Bacteria</taxon>
        <taxon>Pseudomonadati</taxon>
        <taxon>Pseudomonadota</taxon>
        <taxon>Alphaproteobacteria</taxon>
        <taxon>Rhodospirillales</taxon>
        <taxon>Dongiaceae</taxon>
        <taxon>Aliidongia</taxon>
    </lineage>
</organism>
<dbReference type="AlphaFoldDB" id="A0A8J3E341"/>
<dbReference type="PANTHER" id="PTHR43780:SF2">
    <property type="entry name" value="1-AMINOCYCLOPROPANE-1-CARBOXYLATE DEAMINASE-RELATED"/>
    <property type="match status" value="1"/>
</dbReference>
<dbReference type="PANTHER" id="PTHR43780">
    <property type="entry name" value="1-AMINOCYCLOPROPANE-1-CARBOXYLATE DEAMINASE-RELATED"/>
    <property type="match status" value="1"/>
</dbReference>
<dbReference type="RefSeq" id="WP_189045500.1">
    <property type="nucleotide sequence ID" value="NZ_BMJQ01000005.1"/>
</dbReference>
<evidence type="ECO:0000256" key="3">
    <source>
        <dbReference type="ARBA" id="ARBA00022898"/>
    </source>
</evidence>
<keyword evidence="3 5" id="KW-0663">Pyridoxal phosphate</keyword>
<evidence type="ECO:0000259" key="6">
    <source>
        <dbReference type="Pfam" id="PF00291"/>
    </source>
</evidence>
<evidence type="ECO:0000313" key="8">
    <source>
        <dbReference type="Proteomes" id="UP000646365"/>
    </source>
</evidence>
<evidence type="ECO:0000313" key="7">
    <source>
        <dbReference type="EMBL" id="GGF15469.1"/>
    </source>
</evidence>
<evidence type="ECO:0000256" key="2">
    <source>
        <dbReference type="ARBA" id="ARBA00008639"/>
    </source>
</evidence>
<comment type="similarity">
    <text evidence="2">Belongs to the ACC deaminase/D-cysteine desulfhydrase family.</text>
</comment>
<dbReference type="InterPro" id="IPR027278">
    <property type="entry name" value="ACCD_DCysDesulf"/>
</dbReference>
<keyword evidence="8" id="KW-1185">Reference proteome</keyword>
<feature type="domain" description="Tryptophan synthase beta chain-like PALP" evidence="6">
    <location>
        <begin position="16"/>
        <end position="330"/>
    </location>
</feature>
<protein>
    <submittedName>
        <fullName evidence="7">D-cysteine desulfhydrase</fullName>
    </submittedName>
</protein>
<gene>
    <name evidence="7" type="ORF">GCM10011611_21560</name>
</gene>
<dbReference type="EMBL" id="BMJQ01000005">
    <property type="protein sequence ID" value="GGF15469.1"/>
    <property type="molecule type" value="Genomic_DNA"/>
</dbReference>
<evidence type="ECO:0000256" key="1">
    <source>
        <dbReference type="ARBA" id="ARBA00001933"/>
    </source>
</evidence>
<dbReference type="SUPFAM" id="SSF53686">
    <property type="entry name" value="Tryptophan synthase beta subunit-like PLP-dependent enzymes"/>
    <property type="match status" value="1"/>
</dbReference>
<feature type="active site" description="Nucleophile" evidence="4">
    <location>
        <position position="86"/>
    </location>
</feature>
<dbReference type="Gene3D" id="3.40.50.1100">
    <property type="match status" value="2"/>
</dbReference>
<dbReference type="InterPro" id="IPR001926">
    <property type="entry name" value="TrpB-like_PALP"/>
</dbReference>
<sequence>MGGTGLAALDRFDRLSLLDGATPIQRLERLERALGPAAEGVRLFVKRDDLMGIGGGGNKLRKLEFLMGAALAQQADTFITTGGIQSNHGRLSAAVSARLGLACELVLTRVVPRDDTEYRRNGNILLDGLFGATIHELPGSADALAVAEARAAELRRQGRRPYVVGSGGSSPVGCLGYAACAREIAAQQAAVAPGGFARIIVPNGSAGTHAGLAAGFAALGLDPALVHSFTVLAPEAAARSRTLDLARATLALLSDTASLEPDAIRVAGDQLGDGYGLPTDAMFEAVRLIARTEGLLLDPVYSGKAFAGLLAAVRAGAFRPGDAVLFVMTGGTPGLFAYRCAFDPDA</sequence>
<name>A0A8J3E341_9PROT</name>
<reference evidence="7" key="1">
    <citation type="journal article" date="2014" name="Int. J. Syst. Evol. Microbiol.">
        <title>Complete genome sequence of Corynebacterium casei LMG S-19264T (=DSM 44701T), isolated from a smear-ripened cheese.</title>
        <authorList>
            <consortium name="US DOE Joint Genome Institute (JGI-PGF)"/>
            <person name="Walter F."/>
            <person name="Albersmeier A."/>
            <person name="Kalinowski J."/>
            <person name="Ruckert C."/>
        </authorList>
    </citation>
    <scope>NUCLEOTIDE SEQUENCE</scope>
    <source>
        <strain evidence="7">CGMCC 1.15725</strain>
    </source>
</reference>
<dbReference type="GO" id="GO:0019148">
    <property type="term" value="F:D-cysteine desulfhydrase activity"/>
    <property type="evidence" value="ECO:0007669"/>
    <property type="project" value="TreeGrafter"/>
</dbReference>
<dbReference type="PIRSF" id="PIRSF006278">
    <property type="entry name" value="ACCD_DCysDesulf"/>
    <property type="match status" value="1"/>
</dbReference>
<reference evidence="7" key="2">
    <citation type="submission" date="2020-09" db="EMBL/GenBank/DDBJ databases">
        <authorList>
            <person name="Sun Q."/>
            <person name="Zhou Y."/>
        </authorList>
    </citation>
    <scope>NUCLEOTIDE SEQUENCE</scope>
    <source>
        <strain evidence="7">CGMCC 1.15725</strain>
    </source>
</reference>
<evidence type="ECO:0000256" key="4">
    <source>
        <dbReference type="PIRSR" id="PIRSR006278-1"/>
    </source>
</evidence>
<dbReference type="InterPro" id="IPR036052">
    <property type="entry name" value="TrpB-like_PALP_sf"/>
</dbReference>
<dbReference type="Pfam" id="PF00291">
    <property type="entry name" value="PALP"/>
    <property type="match status" value="1"/>
</dbReference>
<evidence type="ECO:0000256" key="5">
    <source>
        <dbReference type="PIRSR" id="PIRSR006278-2"/>
    </source>
</evidence>
<comment type="cofactor">
    <cofactor evidence="1">
        <name>pyridoxal 5'-phosphate</name>
        <dbReference type="ChEBI" id="CHEBI:597326"/>
    </cofactor>
</comment>